<dbReference type="Proteomes" id="UP000499080">
    <property type="component" value="Unassembled WGS sequence"/>
</dbReference>
<reference evidence="1 2" key="1">
    <citation type="journal article" date="2019" name="Sci. Rep.">
        <title>Orb-weaving spider Araneus ventricosus genome elucidates the spidroin gene catalogue.</title>
        <authorList>
            <person name="Kono N."/>
            <person name="Nakamura H."/>
            <person name="Ohtoshi R."/>
            <person name="Moran D.A.P."/>
            <person name="Shinohara A."/>
            <person name="Yoshida Y."/>
            <person name="Fujiwara M."/>
            <person name="Mori M."/>
            <person name="Tomita M."/>
            <person name="Arakawa K."/>
        </authorList>
    </citation>
    <scope>NUCLEOTIDE SEQUENCE [LARGE SCALE GENOMIC DNA]</scope>
</reference>
<gene>
    <name evidence="1" type="ORF">AVEN_117181_1</name>
</gene>
<dbReference type="EMBL" id="BGPR01000037">
    <property type="protein sequence ID" value="GBL84417.1"/>
    <property type="molecule type" value="Genomic_DNA"/>
</dbReference>
<name>A0A4Y2AXZ8_ARAVE</name>
<keyword evidence="2" id="KW-1185">Reference proteome</keyword>
<evidence type="ECO:0000313" key="1">
    <source>
        <dbReference type="EMBL" id="GBL84417.1"/>
    </source>
</evidence>
<accession>A0A4Y2AXZ8</accession>
<protein>
    <submittedName>
        <fullName evidence="1">Uncharacterized protein</fullName>
    </submittedName>
</protein>
<comment type="caution">
    <text evidence="1">The sequence shown here is derived from an EMBL/GenBank/DDBJ whole genome shotgun (WGS) entry which is preliminary data.</text>
</comment>
<evidence type="ECO:0000313" key="2">
    <source>
        <dbReference type="Proteomes" id="UP000499080"/>
    </source>
</evidence>
<proteinExistence type="predicted"/>
<organism evidence="1 2">
    <name type="scientific">Araneus ventricosus</name>
    <name type="common">Orbweaver spider</name>
    <name type="synonym">Epeira ventricosa</name>
    <dbReference type="NCBI Taxonomy" id="182803"/>
    <lineage>
        <taxon>Eukaryota</taxon>
        <taxon>Metazoa</taxon>
        <taxon>Ecdysozoa</taxon>
        <taxon>Arthropoda</taxon>
        <taxon>Chelicerata</taxon>
        <taxon>Arachnida</taxon>
        <taxon>Araneae</taxon>
        <taxon>Araneomorphae</taxon>
        <taxon>Entelegynae</taxon>
        <taxon>Araneoidea</taxon>
        <taxon>Araneidae</taxon>
        <taxon>Araneus</taxon>
    </lineage>
</organism>
<sequence length="100" mass="11373">MKTYQGPHLDLIVWGCAELKLKLFPKVICQNDFFMDIEGDSKISIINVKEGRGGRNDQILQWDVWSEMTLREDDETITGETTLAHSAMFNSQQFPPSGPL</sequence>
<dbReference type="AlphaFoldDB" id="A0A4Y2AXZ8"/>